<dbReference type="PANTHER" id="PTHR43464">
    <property type="entry name" value="METHYLTRANSFERASE"/>
    <property type="match status" value="1"/>
</dbReference>
<keyword evidence="3" id="KW-0949">S-adenosyl-L-methionine</keyword>
<reference evidence="5" key="1">
    <citation type="submission" date="2021-08" db="EMBL/GenBank/DDBJ databases">
        <authorList>
            <person name="Papudeshi B."/>
            <person name="Bashey-Visser F."/>
        </authorList>
    </citation>
    <scope>NUCLEOTIDE SEQUENCE</scope>
    <source>
        <strain evidence="5">MC_266_E_2016</strain>
    </source>
</reference>
<evidence type="ECO:0000313" key="6">
    <source>
        <dbReference type="Proteomes" id="UP001222434"/>
    </source>
</evidence>
<evidence type="ECO:0000256" key="3">
    <source>
        <dbReference type="ARBA" id="ARBA00022691"/>
    </source>
</evidence>
<dbReference type="SUPFAM" id="SSF53335">
    <property type="entry name" value="S-adenosyl-L-methionine-dependent methyltransferases"/>
    <property type="match status" value="1"/>
</dbReference>
<name>A0AAJ1J7G0_XENBV</name>
<keyword evidence="1 5" id="KW-0489">Methyltransferase</keyword>
<dbReference type="GO" id="GO:0032259">
    <property type="term" value="P:methylation"/>
    <property type="evidence" value="ECO:0007669"/>
    <property type="project" value="UniProtKB-KW"/>
</dbReference>
<evidence type="ECO:0000256" key="2">
    <source>
        <dbReference type="ARBA" id="ARBA00022679"/>
    </source>
</evidence>
<proteinExistence type="predicted"/>
<dbReference type="InterPro" id="IPR029063">
    <property type="entry name" value="SAM-dependent_MTases_sf"/>
</dbReference>
<dbReference type="RefSeq" id="WP_274711882.1">
    <property type="nucleotide sequence ID" value="NZ_JAILSO010000012.1"/>
</dbReference>
<evidence type="ECO:0000259" key="4">
    <source>
        <dbReference type="Pfam" id="PF13847"/>
    </source>
</evidence>
<dbReference type="EMBL" id="JAILSO010000012">
    <property type="protein sequence ID" value="MDE1477652.1"/>
    <property type="molecule type" value="Genomic_DNA"/>
</dbReference>
<reference evidence="5" key="2">
    <citation type="journal article" date="2022" name="J. Evol. Biol.">
        <title>Pre- and post-association barriers to host switching in sympatric mutualists.</title>
        <authorList>
            <person name="Dinges Z.M."/>
            <person name="Phillips R.K."/>
            <person name="Lively C.M."/>
            <person name="Bashey F."/>
        </authorList>
    </citation>
    <scope>NUCLEOTIDE SEQUENCE</scope>
    <source>
        <strain evidence="5">MC_266_E_2016</strain>
    </source>
</reference>
<dbReference type="PANTHER" id="PTHR43464:SF19">
    <property type="entry name" value="UBIQUINONE BIOSYNTHESIS O-METHYLTRANSFERASE, MITOCHONDRIAL"/>
    <property type="match status" value="1"/>
</dbReference>
<protein>
    <submittedName>
        <fullName evidence="5">Class I SAM-dependent methyltransferase</fullName>
    </submittedName>
</protein>
<organism evidence="5 6">
    <name type="scientific">Xenorhabdus bovienii</name>
    <name type="common">Xenorhabdus nematophila subsp. bovienii</name>
    <dbReference type="NCBI Taxonomy" id="40576"/>
    <lineage>
        <taxon>Bacteria</taxon>
        <taxon>Pseudomonadati</taxon>
        <taxon>Pseudomonadota</taxon>
        <taxon>Gammaproteobacteria</taxon>
        <taxon>Enterobacterales</taxon>
        <taxon>Morganellaceae</taxon>
        <taxon>Xenorhabdus</taxon>
    </lineage>
</organism>
<dbReference type="Proteomes" id="UP001222434">
    <property type="component" value="Unassembled WGS sequence"/>
</dbReference>
<dbReference type="Pfam" id="PF13847">
    <property type="entry name" value="Methyltransf_31"/>
    <property type="match status" value="1"/>
</dbReference>
<evidence type="ECO:0000313" key="5">
    <source>
        <dbReference type="EMBL" id="MDE1477652.1"/>
    </source>
</evidence>
<evidence type="ECO:0000256" key="1">
    <source>
        <dbReference type="ARBA" id="ARBA00022603"/>
    </source>
</evidence>
<dbReference type="CDD" id="cd02440">
    <property type="entry name" value="AdoMet_MTases"/>
    <property type="match status" value="1"/>
</dbReference>
<accession>A0AAJ1J7G0</accession>
<dbReference type="GO" id="GO:0008168">
    <property type="term" value="F:methyltransferase activity"/>
    <property type="evidence" value="ECO:0007669"/>
    <property type="project" value="UniProtKB-KW"/>
</dbReference>
<sequence>MSQWKEKDIFRLFSQYDNILEEQYGFTAIYNFIKQHSSIKKVLDLGCGSGELIPFLTSIASQVVGADISEHALEYAREKHKSSGATFIYTSELPNYINNNSKFDAVISSFLLCTLNTENSIKLLLRQVNDALIEHGYYIVLNFNLNAMGVDFGTFKTGEEGKIYHDGEALPVSMQTKSGEQFTFNDTFWSFSKLITLSEEMGFFLYQQSTLTIPQFTISPFTIFVLKKKKVSLNNN</sequence>
<dbReference type="InterPro" id="IPR025714">
    <property type="entry name" value="Methyltranfer_dom"/>
</dbReference>
<feature type="domain" description="Methyltransferase" evidence="4">
    <location>
        <begin position="38"/>
        <end position="144"/>
    </location>
</feature>
<dbReference type="AlphaFoldDB" id="A0AAJ1J7G0"/>
<dbReference type="Gene3D" id="3.40.50.150">
    <property type="entry name" value="Vaccinia Virus protein VP39"/>
    <property type="match status" value="1"/>
</dbReference>
<gene>
    <name evidence="5" type="ORF">KKJ01_05215</name>
</gene>
<comment type="caution">
    <text evidence="5">The sequence shown here is derived from an EMBL/GenBank/DDBJ whole genome shotgun (WGS) entry which is preliminary data.</text>
</comment>
<keyword evidence="2" id="KW-0808">Transferase</keyword>